<reference evidence="2 3" key="1">
    <citation type="submission" date="2017-08" db="EMBL/GenBank/DDBJ databases">
        <title>Infants hospitalized years apart are colonized by the same room-sourced microbial strains.</title>
        <authorList>
            <person name="Brooks B."/>
            <person name="Olm M.R."/>
            <person name="Firek B.A."/>
            <person name="Baker R."/>
            <person name="Thomas B.C."/>
            <person name="Morowitz M.J."/>
            <person name="Banfield J.F."/>
        </authorList>
    </citation>
    <scope>NUCLEOTIDE SEQUENCE [LARGE SCALE GENOMIC DNA]</scope>
    <source>
        <strain evidence="2">S2_003_000_R2_14</strain>
    </source>
</reference>
<evidence type="ECO:0000256" key="1">
    <source>
        <dbReference type="SAM" id="Phobius"/>
    </source>
</evidence>
<evidence type="ECO:0000313" key="3">
    <source>
        <dbReference type="Proteomes" id="UP000249061"/>
    </source>
</evidence>
<dbReference type="Proteomes" id="UP000249061">
    <property type="component" value="Unassembled WGS sequence"/>
</dbReference>
<comment type="caution">
    <text evidence="2">The sequence shown here is derived from an EMBL/GenBank/DDBJ whole genome shotgun (WGS) entry which is preliminary data.</text>
</comment>
<feature type="transmembrane region" description="Helical" evidence="1">
    <location>
        <begin position="436"/>
        <end position="468"/>
    </location>
</feature>
<proteinExistence type="predicted"/>
<feature type="transmembrane region" description="Helical" evidence="1">
    <location>
        <begin position="70"/>
        <end position="88"/>
    </location>
</feature>
<feature type="transmembrane region" description="Helical" evidence="1">
    <location>
        <begin position="293"/>
        <end position="318"/>
    </location>
</feature>
<feature type="transmembrane region" description="Helical" evidence="1">
    <location>
        <begin position="94"/>
        <end position="116"/>
    </location>
</feature>
<accession>A0A2W5TL72</accession>
<keyword evidence="1" id="KW-0472">Membrane</keyword>
<name>A0A2W5TL72_9BACT</name>
<evidence type="ECO:0008006" key="4">
    <source>
        <dbReference type="Google" id="ProtNLM"/>
    </source>
</evidence>
<feature type="transmembrane region" description="Helical" evidence="1">
    <location>
        <begin position="411"/>
        <end position="430"/>
    </location>
</feature>
<dbReference type="EMBL" id="QFQP01000013">
    <property type="protein sequence ID" value="PZR12045.1"/>
    <property type="molecule type" value="Genomic_DNA"/>
</dbReference>
<feature type="transmembrane region" description="Helical" evidence="1">
    <location>
        <begin position="262"/>
        <end position="281"/>
    </location>
</feature>
<keyword evidence="1" id="KW-1133">Transmembrane helix</keyword>
<feature type="transmembrane region" description="Helical" evidence="1">
    <location>
        <begin position="136"/>
        <end position="157"/>
    </location>
</feature>
<feature type="transmembrane region" description="Helical" evidence="1">
    <location>
        <begin position="238"/>
        <end position="256"/>
    </location>
</feature>
<keyword evidence="1" id="KW-0812">Transmembrane</keyword>
<gene>
    <name evidence="2" type="ORF">DI536_17150</name>
</gene>
<protein>
    <recommendedName>
        <fullName evidence="4">Glycosyltransferase RgtA/B/C/D-like domain-containing protein</fullName>
    </recommendedName>
</protein>
<dbReference type="AlphaFoldDB" id="A0A2W5TL72"/>
<evidence type="ECO:0000313" key="2">
    <source>
        <dbReference type="EMBL" id="PZR12045.1"/>
    </source>
</evidence>
<feature type="transmembrane region" description="Helical" evidence="1">
    <location>
        <begin position="324"/>
        <end position="345"/>
    </location>
</feature>
<sequence length="628" mass="67301">MPGNVSSVSVCHFSSGTDSLLARVGDVAILSHVMLLDELATWGWVPIAFPLLVFSANRATRLMLKEGSRVDRLAATVVVAMGFVHASVGVLGTFSLLGTASLLAALVLAAVSLAWFTREVPGDGLFAAAWRRGPEAMMLAGCVLLAAALTARLLPIWQWDAYGYHLPFVNFVLQNHGFAGVPQDLRYITTYPHNVELGMIWLRAMLPDDRLIDLAQVPYGLAGAVLTAAIARRLGAERGLAMLAGAAWLAVPAVFLQLPTDYVDVGMAAALLGAVYFLLIADVSWKHLLIGGLALGLFLGSKPSAPIAVAFVGLLTVIRSVRARAYRGLALCVAACALFGAGMYVEMLVRHGNPVWPVQVKLGPVTLPGDMVVDELLAAGAELPRATGGLFERLSVSWLAIGARPVFDMKVGGLGLILLLCLPLAIYALIHRKNPWLVAALVASLLVADPAIPRYVLAFPALLLALALSQVTARWSRWVTVAVLAVSVGQVVNAWPGLTGDGPPWSAYLDMNDEERRMAVGPQGPPTDYPAAWAEVSSDETVAFDIEFEFPGLLWSPNLSHRVEALPKSPTTEELGAFLEQRRVKIVAVGEKNAALLQQTPQTWERLFDCRTTTCAVFIRRDSVACSE</sequence>
<organism evidence="2 3">
    <name type="scientific">Archangium gephyra</name>
    <dbReference type="NCBI Taxonomy" id="48"/>
    <lineage>
        <taxon>Bacteria</taxon>
        <taxon>Pseudomonadati</taxon>
        <taxon>Myxococcota</taxon>
        <taxon>Myxococcia</taxon>
        <taxon>Myxococcales</taxon>
        <taxon>Cystobacterineae</taxon>
        <taxon>Archangiaceae</taxon>
        <taxon>Archangium</taxon>
    </lineage>
</organism>
<feature type="transmembrane region" description="Helical" evidence="1">
    <location>
        <begin position="39"/>
        <end position="58"/>
    </location>
</feature>